<reference evidence="1 2" key="1">
    <citation type="submission" date="2022-05" db="EMBL/GenBank/DDBJ databases">
        <title>Genome Sequencing of Bee-Associated Microbes.</title>
        <authorList>
            <person name="Dunlap C."/>
        </authorList>
    </citation>
    <scope>NUCLEOTIDE SEQUENCE [LARGE SCALE GENOMIC DNA]</scope>
    <source>
        <strain evidence="1 2">NRRL NRS-1438</strain>
    </source>
</reference>
<comment type="caution">
    <text evidence="1">The sequence shown here is derived from an EMBL/GenBank/DDBJ whole genome shotgun (WGS) entry which is preliminary data.</text>
</comment>
<protein>
    <submittedName>
        <fullName evidence="1">DUF1572 domain-containing protein</fullName>
    </submittedName>
</protein>
<dbReference type="Pfam" id="PF07609">
    <property type="entry name" value="DUF1572"/>
    <property type="match status" value="1"/>
</dbReference>
<name>A0ABT4DVW7_9BACL</name>
<dbReference type="Gene3D" id="1.20.120.450">
    <property type="entry name" value="dinb family like domain"/>
    <property type="match status" value="1"/>
</dbReference>
<dbReference type="RefSeq" id="WP_268601499.1">
    <property type="nucleotide sequence ID" value="NZ_JAMDLV010000006.1"/>
</dbReference>
<organism evidence="1 2">
    <name type="scientific">Paenibacillus apiarius</name>
    <dbReference type="NCBI Taxonomy" id="46240"/>
    <lineage>
        <taxon>Bacteria</taxon>
        <taxon>Bacillati</taxon>
        <taxon>Bacillota</taxon>
        <taxon>Bacilli</taxon>
        <taxon>Bacillales</taxon>
        <taxon>Paenibacillaceae</taxon>
        <taxon>Paenibacillus</taxon>
    </lineage>
</organism>
<accession>A0ABT4DVW7</accession>
<evidence type="ECO:0000313" key="2">
    <source>
        <dbReference type="Proteomes" id="UP001207626"/>
    </source>
</evidence>
<dbReference type="EMBL" id="JAMDLW010000023">
    <property type="protein sequence ID" value="MCY9521474.1"/>
    <property type="molecule type" value="Genomic_DNA"/>
</dbReference>
<dbReference type="InterPro" id="IPR011466">
    <property type="entry name" value="DUF1572"/>
</dbReference>
<gene>
    <name evidence="1" type="ORF">M5X09_17675</name>
</gene>
<keyword evidence="2" id="KW-1185">Reference proteome</keyword>
<dbReference type="SUPFAM" id="SSF109854">
    <property type="entry name" value="DinB/YfiT-like putative metalloenzymes"/>
    <property type="match status" value="1"/>
</dbReference>
<dbReference type="InterPro" id="IPR034660">
    <property type="entry name" value="DinB/YfiT-like"/>
</dbReference>
<proteinExistence type="predicted"/>
<sequence>MSNDKNVGMEYLRVVISRFNALKANAERALEQLQSDHIHWSLNKESNSITVIVQHMSGNMLSWWTDFLNSDGEKPNRNRDDEFVDSIQSMEELLQIWNRGWRVFLDALQALTGADLLKIVHIRNEPHTVMEAIERQMSHYSYHVGQIVFIAKQLKSDAWSTLSIPRGAPPIKG</sequence>
<evidence type="ECO:0000313" key="1">
    <source>
        <dbReference type="EMBL" id="MCY9521474.1"/>
    </source>
</evidence>
<dbReference type="Proteomes" id="UP001207626">
    <property type="component" value="Unassembled WGS sequence"/>
</dbReference>